<organism evidence="1 2">
    <name type="scientific">Claviceps pusilla</name>
    <dbReference type="NCBI Taxonomy" id="123648"/>
    <lineage>
        <taxon>Eukaryota</taxon>
        <taxon>Fungi</taxon>
        <taxon>Dikarya</taxon>
        <taxon>Ascomycota</taxon>
        <taxon>Pezizomycotina</taxon>
        <taxon>Sordariomycetes</taxon>
        <taxon>Hypocreomycetidae</taxon>
        <taxon>Hypocreales</taxon>
        <taxon>Clavicipitaceae</taxon>
        <taxon>Claviceps</taxon>
    </lineage>
</organism>
<keyword evidence="2" id="KW-1185">Reference proteome</keyword>
<evidence type="ECO:0000313" key="2">
    <source>
        <dbReference type="Proteomes" id="UP000748025"/>
    </source>
</evidence>
<evidence type="ECO:0000313" key="1">
    <source>
        <dbReference type="EMBL" id="KAG5989086.1"/>
    </source>
</evidence>
<name>A0A9P7N5Q1_9HYPO</name>
<dbReference type="Proteomes" id="UP000748025">
    <property type="component" value="Unassembled WGS sequence"/>
</dbReference>
<gene>
    <name evidence="1" type="ORF">E4U43_004568</name>
</gene>
<protein>
    <submittedName>
        <fullName evidence="1">Uncharacterized protein</fullName>
    </submittedName>
</protein>
<reference evidence="1" key="1">
    <citation type="journal article" date="2020" name="bioRxiv">
        <title>Whole genome comparisons of ergot fungi reveals the divergence and evolution of species within the genus Claviceps are the result of varying mechanisms driving genome evolution and host range expansion.</title>
        <authorList>
            <person name="Wyka S.A."/>
            <person name="Mondo S.J."/>
            <person name="Liu M."/>
            <person name="Dettman J."/>
            <person name="Nalam V."/>
            <person name="Broders K.D."/>
        </authorList>
    </citation>
    <scope>NUCLEOTIDE SEQUENCE</scope>
    <source>
        <strain evidence="1">CCC 602</strain>
    </source>
</reference>
<dbReference type="AlphaFoldDB" id="A0A9P7N5Q1"/>
<dbReference type="OrthoDB" id="4943977at2759"/>
<proteinExistence type="predicted"/>
<sequence>MVATVLADCSGSLCCRCFLHHRIDVKQMQCVYDRVGATEWGHDADGPYFCNFKQPVEDVGHGCLGMGFCGPEDQLKRDYDCWNC</sequence>
<accession>A0A9P7N5Q1</accession>
<comment type="caution">
    <text evidence="1">The sequence shown here is derived from an EMBL/GenBank/DDBJ whole genome shotgun (WGS) entry which is preliminary data.</text>
</comment>
<dbReference type="EMBL" id="SRPW01002986">
    <property type="protein sequence ID" value="KAG5989086.1"/>
    <property type="molecule type" value="Genomic_DNA"/>
</dbReference>